<feature type="region of interest" description="Disordered" evidence="1">
    <location>
        <begin position="723"/>
        <end position="756"/>
    </location>
</feature>
<feature type="region of interest" description="Disordered" evidence="1">
    <location>
        <begin position="557"/>
        <end position="611"/>
    </location>
</feature>
<dbReference type="OrthoDB" id="563660at2759"/>
<dbReference type="EMBL" id="BEGY01000066">
    <property type="protein sequence ID" value="GAX81545.1"/>
    <property type="molecule type" value="Genomic_DNA"/>
</dbReference>
<protein>
    <submittedName>
        <fullName evidence="2">Uncharacterized protein</fullName>
    </submittedName>
</protein>
<organism evidence="2 3">
    <name type="scientific">Chlamydomonas eustigma</name>
    <dbReference type="NCBI Taxonomy" id="1157962"/>
    <lineage>
        <taxon>Eukaryota</taxon>
        <taxon>Viridiplantae</taxon>
        <taxon>Chlorophyta</taxon>
        <taxon>core chlorophytes</taxon>
        <taxon>Chlorophyceae</taxon>
        <taxon>CS clade</taxon>
        <taxon>Chlamydomonadales</taxon>
        <taxon>Chlamydomonadaceae</taxon>
        <taxon>Chlamydomonas</taxon>
    </lineage>
</organism>
<comment type="caution">
    <text evidence="2">The sequence shown here is derived from an EMBL/GenBank/DDBJ whole genome shotgun (WGS) entry which is preliminary data.</text>
</comment>
<feature type="region of interest" description="Disordered" evidence="1">
    <location>
        <begin position="399"/>
        <end position="422"/>
    </location>
</feature>
<gene>
    <name evidence="2" type="ORF">CEUSTIGMA_g8973.t1</name>
</gene>
<feature type="region of interest" description="Disordered" evidence="1">
    <location>
        <begin position="113"/>
        <end position="176"/>
    </location>
</feature>
<name>A0A250XEN8_9CHLO</name>
<dbReference type="Proteomes" id="UP000232323">
    <property type="component" value="Unassembled WGS sequence"/>
</dbReference>
<sequence>MAKDETGSPEGRLYNAEATYYTAGGKDHRQRALTPLEKKLQNAREVLEKLTGMDLSRPVSVGSVHSIALREKRQQSPGCRHASPNIRNLPSSIAEESYAEGGRDVLLHSQVRKGPSHTLKVPQKKSATVIQEAPPSSRPSSAKVPAARISRIKLANPSASGVEHEPGTKASKQFEQGELTTPAVETDLLPSSETPVARPGPRVLPYHTAHRQLFNMSLLRTSTQQWEQDKTLYYSPISATSGDGPAAWPGSLRTGLMMYFTPNCKPTSISSDMPQQVLESLLYTSIEGKGIMKLKQSSKLQHQASSTGLEVQEEESQPSGPGIEASPLRLHMNSIASKAGVDPESLLRLINSESSLSAAASKSLSAHDVLSSKVSPHTSLSQQLLDNLTLTIGLPTPAASRALPLPPSTMTPTSNVSLKGGTAEGGTTAAYLKTGLTEQNVLSLADQKHPETIEMSPSMLRFTSPLRSLSPTRLAIAKEEPYKESPTEIQPTQQMPFISRGSLSRQYSLLPEDMWNPGAPGAVKPGSASAWDYQAGVYNPLQAEHLVKAANSADRNAALASPGSRRVPIANPAEPTSPSRRIARESVAEALQPPLSSPLEQSGSKPAGSPMLAAMTPFAAKSKIRMMADMQGLHPEDSKAAATVPLRLMKQWEHSLDKSRVLTISERTVKKDRSGSHLLPEDCRVRDLRYRKRHAADIAPSQPAPLASLLLSQLHRLEHEALSPRSQVLGEDVEEGADGVNGDRGTKKEGGSQAGEAGVRNAVVVVGKLSGGDAVRPRRQQRSQGLDQGAAASAPVRPLLELESSLSSSTKVKGMLNDARHFDDNLGFLEKALLSKMYGRRN</sequence>
<keyword evidence="3" id="KW-1185">Reference proteome</keyword>
<feature type="region of interest" description="Disordered" evidence="1">
    <location>
        <begin position="303"/>
        <end position="327"/>
    </location>
</feature>
<feature type="region of interest" description="Disordered" evidence="1">
    <location>
        <begin position="182"/>
        <end position="201"/>
    </location>
</feature>
<reference evidence="2 3" key="1">
    <citation type="submission" date="2017-08" db="EMBL/GenBank/DDBJ databases">
        <title>Acidophilic green algal genome provides insights into adaptation to an acidic environment.</title>
        <authorList>
            <person name="Hirooka S."/>
            <person name="Hirose Y."/>
            <person name="Kanesaki Y."/>
            <person name="Higuchi S."/>
            <person name="Fujiwara T."/>
            <person name="Onuma R."/>
            <person name="Era A."/>
            <person name="Ohbayashi R."/>
            <person name="Uzuka A."/>
            <person name="Nozaki H."/>
            <person name="Yoshikawa H."/>
            <person name="Miyagishima S.Y."/>
        </authorList>
    </citation>
    <scope>NUCLEOTIDE SEQUENCE [LARGE SCALE GENOMIC DNA]</scope>
    <source>
        <strain evidence="2 3">NIES-2499</strain>
    </source>
</reference>
<evidence type="ECO:0000256" key="1">
    <source>
        <dbReference type="SAM" id="MobiDB-lite"/>
    </source>
</evidence>
<evidence type="ECO:0000313" key="3">
    <source>
        <dbReference type="Proteomes" id="UP000232323"/>
    </source>
</evidence>
<feature type="region of interest" description="Disordered" evidence="1">
    <location>
        <begin position="770"/>
        <end position="792"/>
    </location>
</feature>
<proteinExistence type="predicted"/>
<evidence type="ECO:0000313" key="2">
    <source>
        <dbReference type="EMBL" id="GAX81545.1"/>
    </source>
</evidence>
<accession>A0A250XEN8</accession>
<feature type="region of interest" description="Disordered" evidence="1">
    <location>
        <begin position="71"/>
        <end position="91"/>
    </location>
</feature>
<dbReference type="AlphaFoldDB" id="A0A250XEN8"/>